<feature type="region of interest" description="Disordered" evidence="1">
    <location>
        <begin position="1"/>
        <end position="140"/>
    </location>
</feature>
<dbReference type="Proteomes" id="UP000026961">
    <property type="component" value="Chromosome 8"/>
</dbReference>
<keyword evidence="3" id="KW-1185">Reference proteome</keyword>
<dbReference type="Gramene" id="OGLUM08G04500.1">
    <property type="protein sequence ID" value="OGLUM08G04500.1"/>
    <property type="gene ID" value="OGLUM08G04500"/>
</dbReference>
<dbReference type="HOGENOM" id="CLU_1838274_0_0_1"/>
<feature type="compositionally biased region" description="Low complexity" evidence="1">
    <location>
        <begin position="1"/>
        <end position="12"/>
    </location>
</feature>
<dbReference type="EnsemblPlants" id="OGLUM08G04500.1">
    <property type="protein sequence ID" value="OGLUM08G04500.1"/>
    <property type="gene ID" value="OGLUM08G04500"/>
</dbReference>
<accession>A0A0E0ARD3</accession>
<protein>
    <submittedName>
        <fullName evidence="2">Uncharacterized protein</fullName>
    </submittedName>
</protein>
<feature type="compositionally biased region" description="Basic and acidic residues" evidence="1">
    <location>
        <begin position="55"/>
        <end position="65"/>
    </location>
</feature>
<feature type="compositionally biased region" description="Basic and acidic residues" evidence="1">
    <location>
        <begin position="28"/>
        <end position="47"/>
    </location>
</feature>
<reference evidence="2" key="2">
    <citation type="submission" date="2018-05" db="EMBL/GenBank/DDBJ databases">
        <title>OgluRS3 (Oryza glumaepatula Reference Sequence Version 3).</title>
        <authorList>
            <person name="Zhang J."/>
            <person name="Kudrna D."/>
            <person name="Lee S."/>
            <person name="Talag J."/>
            <person name="Welchert J."/>
            <person name="Wing R.A."/>
        </authorList>
    </citation>
    <scope>NUCLEOTIDE SEQUENCE [LARGE SCALE GENOMIC DNA]</scope>
</reference>
<evidence type="ECO:0000313" key="2">
    <source>
        <dbReference type="EnsemblPlants" id="OGLUM08G04500.1"/>
    </source>
</evidence>
<sequence length="140" mass="15506">MAAACRTAARGASLSRRKPTEPAWLTREGSEKEGVDKDENREKRASSLEEEVDKDENREEMERIRKERRRTREGKSGPQSPPPLFHSSNSKYHAGAPSLVPPALPHRVAVAGAISDAPPPLNRRSRSGYGPLEKVKDLTN</sequence>
<reference evidence="2" key="1">
    <citation type="submission" date="2015-04" db="UniProtKB">
        <authorList>
            <consortium name="EnsemblPlants"/>
        </authorList>
    </citation>
    <scope>IDENTIFICATION</scope>
</reference>
<evidence type="ECO:0000313" key="3">
    <source>
        <dbReference type="Proteomes" id="UP000026961"/>
    </source>
</evidence>
<name>A0A0E0ARD3_9ORYZ</name>
<dbReference type="AlphaFoldDB" id="A0A0E0ARD3"/>
<proteinExistence type="predicted"/>
<evidence type="ECO:0000256" key="1">
    <source>
        <dbReference type="SAM" id="MobiDB-lite"/>
    </source>
</evidence>
<organism evidence="2">
    <name type="scientific">Oryza glumipatula</name>
    <dbReference type="NCBI Taxonomy" id="40148"/>
    <lineage>
        <taxon>Eukaryota</taxon>
        <taxon>Viridiplantae</taxon>
        <taxon>Streptophyta</taxon>
        <taxon>Embryophyta</taxon>
        <taxon>Tracheophyta</taxon>
        <taxon>Spermatophyta</taxon>
        <taxon>Magnoliopsida</taxon>
        <taxon>Liliopsida</taxon>
        <taxon>Poales</taxon>
        <taxon>Poaceae</taxon>
        <taxon>BOP clade</taxon>
        <taxon>Oryzoideae</taxon>
        <taxon>Oryzeae</taxon>
        <taxon>Oryzinae</taxon>
        <taxon>Oryza</taxon>
    </lineage>
</organism>